<organism evidence="1 2">
    <name type="scientific">Tuber borchii</name>
    <name type="common">White truffle</name>
    <dbReference type="NCBI Taxonomy" id="42251"/>
    <lineage>
        <taxon>Eukaryota</taxon>
        <taxon>Fungi</taxon>
        <taxon>Dikarya</taxon>
        <taxon>Ascomycota</taxon>
        <taxon>Pezizomycotina</taxon>
        <taxon>Pezizomycetes</taxon>
        <taxon>Pezizales</taxon>
        <taxon>Tuberaceae</taxon>
        <taxon>Tuber</taxon>
    </lineage>
</organism>
<keyword evidence="2" id="KW-1185">Reference proteome</keyword>
<accession>A0A2T7A254</accession>
<dbReference type="Proteomes" id="UP000244722">
    <property type="component" value="Unassembled WGS sequence"/>
</dbReference>
<proteinExistence type="predicted"/>
<gene>
    <name evidence="1" type="ORF">B9Z19DRAFT_1121704</name>
</gene>
<protein>
    <submittedName>
        <fullName evidence="1">Uncharacterized protein</fullName>
    </submittedName>
</protein>
<evidence type="ECO:0000313" key="2">
    <source>
        <dbReference type="Proteomes" id="UP000244722"/>
    </source>
</evidence>
<dbReference type="AlphaFoldDB" id="A0A2T7A254"/>
<sequence>MFPITASLKDFLTNWFKALPKLFPKGTPFCYTDEGNMSLLLTTTNICHYLVRNIQSQYILEHKLLHLIGKLADYRLATSLLLCEMLQLDQTESYSLSITENSDRASNSNG</sequence>
<reference evidence="1 2" key="1">
    <citation type="submission" date="2017-04" db="EMBL/GenBank/DDBJ databases">
        <title>Draft genome sequence of Tuber borchii Vittad., a whitish edible truffle.</title>
        <authorList>
            <consortium name="DOE Joint Genome Institute"/>
            <person name="Murat C."/>
            <person name="Kuo A."/>
            <person name="Barry K.W."/>
            <person name="Clum A."/>
            <person name="Dockter R.B."/>
            <person name="Fauchery L."/>
            <person name="Iotti M."/>
            <person name="Kohler A."/>
            <person name="Labutti K."/>
            <person name="Lindquist E.A."/>
            <person name="Lipzen A."/>
            <person name="Ohm R.A."/>
            <person name="Wang M."/>
            <person name="Grigoriev I.V."/>
            <person name="Zambonelli A."/>
            <person name="Martin F.M."/>
        </authorList>
    </citation>
    <scope>NUCLEOTIDE SEQUENCE [LARGE SCALE GENOMIC DNA]</scope>
    <source>
        <strain evidence="1 2">Tbo3840</strain>
    </source>
</reference>
<comment type="caution">
    <text evidence="1">The sequence shown here is derived from an EMBL/GenBank/DDBJ whole genome shotgun (WGS) entry which is preliminary data.</text>
</comment>
<evidence type="ECO:0000313" key="1">
    <source>
        <dbReference type="EMBL" id="PUU81798.1"/>
    </source>
</evidence>
<name>A0A2T7A254_TUBBO</name>
<dbReference type="EMBL" id="NESQ01000039">
    <property type="protein sequence ID" value="PUU81798.1"/>
    <property type="molecule type" value="Genomic_DNA"/>
</dbReference>